<feature type="region of interest" description="Disordered" evidence="1">
    <location>
        <begin position="534"/>
        <end position="592"/>
    </location>
</feature>
<dbReference type="Proteomes" id="UP001642360">
    <property type="component" value="Unassembled WGS sequence"/>
</dbReference>
<accession>A0ABC8RTF4</accession>
<feature type="compositionally biased region" description="Basic and acidic residues" evidence="1">
    <location>
        <begin position="133"/>
        <end position="151"/>
    </location>
</feature>
<sequence>MAESQKGASSSIKSKEKSSLLDLDIGKDFLSSWKSLNVTKDDTMDFDFGPVGKVKNKAFKDMDFTFDGDFDKLSSFRVDMSDIDMSSPLKKGGKLKERAKEDSVSGNNQEKADSFAFSFDFNELDNFSFEPSLTKKEKQPNKNQDREESTNKNECQSSGIRLTENIGALEDGTNLKLPESGGEISSTPDIEVGGVMDFASTIENLPSQSVANGIGPSKPATDDNCPSKSATLENKVASHGERTSPEKTISMNTEEMDQDMCHPEKTTSQETFQQRTMQYVSVQSLSENSSARDAASEFQEEVSSQQTKLGCISNSEQKVNVGVMTTSGSNDGNSPSEHLALQHTGSFPSDNGERSKFGGESHELLGDKDGAEPAESGSLFENTVGTDELREPMHDTKAYTENQYSTSEHFVAPLSSGTPVGSLMPVNERETGAIRSRFFRRSDETESQLEQALSTQTKTLLGSKKIGTRLLSPADERREHADAKDAQSGSKLVGISRLQPRESSARGEPVQSGSRTSIKGLNIIGDGFNADGTQSGSNLIGASRPHDRDVTKGETASRINETNIKDHDAFSSGINAPSLSEQTNKSASQRSANPRLLVLGKKSIHNIKNTCVEGNKISPVTAARRAPDLTVLNLSRGNGAKHAPRNSTFQKDGRSLRSLDQNMDLQRREVSNITHSVDKEKQTPPTPPLKRKTFEESIGNSLTLNPSKRLLQSPRENRPLIETSEIVSDKQAGNHEDLAHGGTQNEFSDYHISGIDITRKVNMTEVETPWAMENDSHVEKAEACTKELEDVSVYSFYMAMFCLIRS</sequence>
<feature type="compositionally biased region" description="Basic and acidic residues" evidence="1">
    <location>
        <begin position="474"/>
        <end position="485"/>
    </location>
</feature>
<comment type="caution">
    <text evidence="2">The sequence shown here is derived from an EMBL/GenBank/DDBJ whole genome shotgun (WGS) entry which is preliminary data.</text>
</comment>
<protein>
    <submittedName>
        <fullName evidence="2">Uncharacterized protein</fullName>
    </submittedName>
</protein>
<dbReference type="PANTHER" id="PTHR36380">
    <property type="entry name" value="BNAA03G58330D PROTEIN"/>
    <property type="match status" value="1"/>
</dbReference>
<dbReference type="EMBL" id="CAUOFW020001725">
    <property type="protein sequence ID" value="CAK9148204.1"/>
    <property type="molecule type" value="Genomic_DNA"/>
</dbReference>
<feature type="compositionally biased region" description="Basic and acidic residues" evidence="1">
    <location>
        <begin position="665"/>
        <end position="682"/>
    </location>
</feature>
<dbReference type="PANTHER" id="PTHR36380:SF1">
    <property type="entry name" value="OS01G0755100 PROTEIN"/>
    <property type="match status" value="1"/>
</dbReference>
<feature type="region of interest" description="Disordered" evidence="1">
    <location>
        <begin position="635"/>
        <end position="719"/>
    </location>
</feature>
<feature type="compositionally biased region" description="Polar residues" evidence="1">
    <location>
        <begin position="572"/>
        <end position="592"/>
    </location>
</feature>
<feature type="compositionally biased region" description="Polar residues" evidence="1">
    <location>
        <begin position="325"/>
        <end position="336"/>
    </location>
</feature>
<evidence type="ECO:0000256" key="1">
    <source>
        <dbReference type="SAM" id="MobiDB-lite"/>
    </source>
</evidence>
<feature type="region of interest" description="Disordered" evidence="1">
    <location>
        <begin position="325"/>
        <end position="378"/>
    </location>
</feature>
<evidence type="ECO:0000313" key="3">
    <source>
        <dbReference type="Proteomes" id="UP001642360"/>
    </source>
</evidence>
<feature type="compositionally biased region" description="Basic and acidic residues" evidence="1">
    <location>
        <begin position="236"/>
        <end position="245"/>
    </location>
</feature>
<feature type="region of interest" description="Disordered" evidence="1">
    <location>
        <begin position="84"/>
        <end position="109"/>
    </location>
</feature>
<dbReference type="InterPro" id="IPR038777">
    <property type="entry name" value="At4g18490-like"/>
</dbReference>
<feature type="region of interest" description="Disordered" evidence="1">
    <location>
        <begin position="130"/>
        <end position="167"/>
    </location>
</feature>
<feature type="region of interest" description="Disordered" evidence="1">
    <location>
        <begin position="471"/>
        <end position="518"/>
    </location>
</feature>
<feature type="region of interest" description="Disordered" evidence="1">
    <location>
        <begin position="207"/>
        <end position="249"/>
    </location>
</feature>
<reference evidence="2 3" key="1">
    <citation type="submission" date="2024-02" db="EMBL/GenBank/DDBJ databases">
        <authorList>
            <person name="Vignale AGUSTIN F."/>
            <person name="Sosa J E."/>
            <person name="Modenutti C."/>
        </authorList>
    </citation>
    <scope>NUCLEOTIDE SEQUENCE [LARGE SCALE GENOMIC DNA]</scope>
</reference>
<proteinExistence type="predicted"/>
<evidence type="ECO:0000313" key="2">
    <source>
        <dbReference type="EMBL" id="CAK9148204.1"/>
    </source>
</evidence>
<feature type="compositionally biased region" description="Basic and acidic residues" evidence="1">
    <location>
        <begin position="94"/>
        <end position="103"/>
    </location>
</feature>
<feature type="compositionally biased region" description="Basic and acidic residues" evidence="1">
    <location>
        <begin position="351"/>
        <end position="371"/>
    </location>
</feature>
<name>A0ABC8RTF4_9AQUA</name>
<keyword evidence="3" id="KW-1185">Reference proteome</keyword>
<gene>
    <name evidence="2" type="ORF">ILEXP_LOCUS16128</name>
</gene>
<organism evidence="2 3">
    <name type="scientific">Ilex paraguariensis</name>
    <name type="common">yerba mate</name>
    <dbReference type="NCBI Taxonomy" id="185542"/>
    <lineage>
        <taxon>Eukaryota</taxon>
        <taxon>Viridiplantae</taxon>
        <taxon>Streptophyta</taxon>
        <taxon>Embryophyta</taxon>
        <taxon>Tracheophyta</taxon>
        <taxon>Spermatophyta</taxon>
        <taxon>Magnoliopsida</taxon>
        <taxon>eudicotyledons</taxon>
        <taxon>Gunneridae</taxon>
        <taxon>Pentapetalae</taxon>
        <taxon>asterids</taxon>
        <taxon>campanulids</taxon>
        <taxon>Aquifoliales</taxon>
        <taxon>Aquifoliaceae</taxon>
        <taxon>Ilex</taxon>
    </lineage>
</organism>
<dbReference type="AlphaFoldDB" id="A0ABC8RTF4"/>